<accession>A0A1H6F9F9</accession>
<feature type="binding site" evidence="2">
    <location>
        <begin position="62"/>
        <end position="64"/>
    </location>
    <ligand>
        <name>substrate</name>
    </ligand>
</feature>
<dbReference type="GO" id="GO:0009252">
    <property type="term" value="P:peptidoglycan biosynthetic process"/>
    <property type="evidence" value="ECO:0007669"/>
    <property type="project" value="UniProtKB-UniRule"/>
</dbReference>
<dbReference type="GO" id="GO:0005829">
    <property type="term" value="C:cytosol"/>
    <property type="evidence" value="ECO:0007669"/>
    <property type="project" value="TreeGrafter"/>
</dbReference>
<keyword evidence="2" id="KW-0133">Cell shape</keyword>
<dbReference type="GO" id="GO:0008834">
    <property type="term" value="F:ditrans,polycis-undecaprenyl-diphosphate synthase [(2E,6E)-farnesyl-diphosphate specific] activity"/>
    <property type="evidence" value="ECO:0007669"/>
    <property type="project" value="UniProtKB-UniRule"/>
</dbReference>
<evidence type="ECO:0000256" key="1">
    <source>
        <dbReference type="ARBA" id="ARBA00022679"/>
    </source>
</evidence>
<keyword evidence="4" id="KW-1185">Reference proteome</keyword>
<proteinExistence type="inferred from homology"/>
<dbReference type="FunFam" id="3.40.1180.10:FF:000001">
    <property type="entry name" value="(2E,6E)-farnesyl-diphosphate-specific ditrans,polycis-undecaprenyl-diphosphate synthase"/>
    <property type="match status" value="1"/>
</dbReference>
<feature type="binding site" evidence="2">
    <location>
        <position position="22"/>
    </location>
    <ligand>
        <name>substrate</name>
    </ligand>
</feature>
<dbReference type="InterPro" id="IPR001441">
    <property type="entry name" value="UPP_synth-like"/>
</dbReference>
<feature type="binding site" evidence="2">
    <location>
        <position position="17"/>
    </location>
    <ligand>
        <name>Mg(2+)</name>
        <dbReference type="ChEBI" id="CHEBI:18420"/>
    </ligand>
</feature>
<feature type="binding site" evidence="2">
    <location>
        <position position="34"/>
    </location>
    <ligand>
        <name>substrate</name>
    </ligand>
</feature>
<dbReference type="PANTHER" id="PTHR10291">
    <property type="entry name" value="DEHYDRODOLICHYL DIPHOSPHATE SYNTHASE FAMILY MEMBER"/>
    <property type="match status" value="1"/>
</dbReference>
<dbReference type="Gene3D" id="3.40.1180.10">
    <property type="entry name" value="Decaprenyl diphosphate synthase-like"/>
    <property type="match status" value="1"/>
</dbReference>
<keyword evidence="1 2" id="KW-0808">Transferase</keyword>
<gene>
    <name evidence="3" type="primary">ispU</name>
    <name evidence="2" type="synonym">uppS</name>
    <name evidence="3" type="ORF">MBHS_01794</name>
</gene>
<dbReference type="RefSeq" id="WP_103919789.1">
    <property type="nucleotide sequence ID" value="NZ_FMSV02000407.1"/>
</dbReference>
<feature type="binding site" evidence="2">
    <location>
        <position position="66"/>
    </location>
    <ligand>
        <name>substrate</name>
    </ligand>
</feature>
<dbReference type="GO" id="GO:0016094">
    <property type="term" value="P:polyprenol biosynthetic process"/>
    <property type="evidence" value="ECO:0007669"/>
    <property type="project" value="TreeGrafter"/>
</dbReference>
<feature type="binding site" evidence="2">
    <location>
        <position position="30"/>
    </location>
    <ligand>
        <name>substrate</name>
    </ligand>
</feature>
<dbReference type="GO" id="GO:0071555">
    <property type="term" value="P:cell wall organization"/>
    <property type="evidence" value="ECO:0007669"/>
    <property type="project" value="UniProtKB-KW"/>
</dbReference>
<comment type="function">
    <text evidence="2">Catalyzes the sequential condensation of isopentenyl diphosphate (IPP) with (2E,6E)-farnesyl diphosphate (E,E-FPP) to yield (2Z,6Z,10Z,14Z,18Z,22Z,26Z,30Z,34E,38E)-undecaprenyl diphosphate (di-trans,octa-cis-UPP). UPP is the precursor of glycosyl carrier lipid in the biosynthesis of bacterial cell wall polysaccharide components such as peptidoglycan and lipopolysaccharide.</text>
</comment>
<dbReference type="NCBIfam" id="NF011405">
    <property type="entry name" value="PRK14830.1"/>
    <property type="match status" value="1"/>
</dbReference>
<feature type="active site" evidence="2">
    <location>
        <position position="17"/>
    </location>
</feature>
<comment type="similarity">
    <text evidence="2">Belongs to the UPP synthase family.</text>
</comment>
<dbReference type="AlphaFoldDB" id="A0A1H6F9F9"/>
<dbReference type="EC" id="2.5.1.31" evidence="2"/>
<dbReference type="PANTHER" id="PTHR10291:SF0">
    <property type="entry name" value="DEHYDRODOLICHYL DIPHOSPHATE SYNTHASE 2"/>
    <property type="match status" value="1"/>
</dbReference>
<reference evidence="3 4" key="1">
    <citation type="submission" date="2016-10" db="EMBL/GenBank/DDBJ databases">
        <authorList>
            <person name="de Groot N.N."/>
        </authorList>
    </citation>
    <scope>NUCLEOTIDE SEQUENCE [LARGE SCALE GENOMIC DNA]</scope>
    <source>
        <strain evidence="3">MBHS1</strain>
    </source>
</reference>
<dbReference type="EMBL" id="FMSV02000407">
    <property type="protein sequence ID" value="SEH05939.1"/>
    <property type="molecule type" value="Genomic_DNA"/>
</dbReference>
<dbReference type="GO" id="GO:0008360">
    <property type="term" value="P:regulation of cell shape"/>
    <property type="evidence" value="ECO:0007669"/>
    <property type="project" value="UniProtKB-KW"/>
</dbReference>
<comment type="catalytic activity">
    <reaction evidence="2">
        <text>8 isopentenyl diphosphate + (2E,6E)-farnesyl diphosphate = di-trans,octa-cis-undecaprenyl diphosphate + 8 diphosphate</text>
        <dbReference type="Rhea" id="RHEA:27551"/>
        <dbReference type="ChEBI" id="CHEBI:33019"/>
        <dbReference type="ChEBI" id="CHEBI:58405"/>
        <dbReference type="ChEBI" id="CHEBI:128769"/>
        <dbReference type="ChEBI" id="CHEBI:175763"/>
        <dbReference type="EC" id="2.5.1.31"/>
    </reaction>
</comment>
<dbReference type="CDD" id="cd00475">
    <property type="entry name" value="Cis_IPPS"/>
    <property type="match status" value="1"/>
</dbReference>
<dbReference type="NCBIfam" id="TIGR00055">
    <property type="entry name" value="uppS"/>
    <property type="match status" value="1"/>
</dbReference>
<dbReference type="GO" id="GO:0000287">
    <property type="term" value="F:magnesium ion binding"/>
    <property type="evidence" value="ECO:0007669"/>
    <property type="project" value="UniProtKB-UniRule"/>
</dbReference>
<evidence type="ECO:0000313" key="4">
    <source>
        <dbReference type="Proteomes" id="UP000236724"/>
    </source>
</evidence>
<dbReference type="OrthoDB" id="4191603at2"/>
<name>A0A1H6F9F9_9GAMM</name>
<sequence>MPESPTSLPRHVAIIMDGNGRWAKKRLLPRYAGHKVGVESVRKIVTHCTQQGIEVLTLFAFSSENWQRPQREVNLLMDLFLLSLRNEARRLHKNNVRLKIIGERKAFPDKLQRRIDEVEALTQHNTGLTLVVAANYGGRWDIAQAAQKLAEQVQAGLIKLEDITSAQLAPHLCLTDLPAPDLFIRTGGEQRISNFLLWQLAYTELYFTPILWPDFNQTAFEEALEAFASRQRRFGRTGDQVEQQNHLEKNS</sequence>
<dbReference type="InterPro" id="IPR036424">
    <property type="entry name" value="UPP_synth-like_sf"/>
</dbReference>
<dbReference type="Pfam" id="PF01255">
    <property type="entry name" value="Prenyltransf"/>
    <property type="match status" value="1"/>
</dbReference>
<feature type="binding site" evidence="2">
    <location>
        <position position="185"/>
    </location>
    <ligand>
        <name>substrate</name>
    </ligand>
</feature>
<dbReference type="InterPro" id="IPR018520">
    <property type="entry name" value="UPP_synth-like_CS"/>
</dbReference>
<dbReference type="HAMAP" id="MF_01139">
    <property type="entry name" value="ISPT"/>
    <property type="match status" value="1"/>
</dbReference>
<feature type="active site" description="Proton acceptor" evidence="2">
    <location>
        <position position="65"/>
    </location>
</feature>
<keyword evidence="2" id="KW-0961">Cell wall biogenesis/degradation</keyword>
<keyword evidence="2" id="KW-0573">Peptidoglycan synthesis</keyword>
<evidence type="ECO:0000256" key="2">
    <source>
        <dbReference type="HAMAP-Rule" id="MF_01139"/>
    </source>
</evidence>
<comment type="cofactor">
    <cofactor evidence="2">
        <name>Mg(2+)</name>
        <dbReference type="ChEBI" id="CHEBI:18420"/>
    </cofactor>
    <text evidence="2">Binds 2 magnesium ions per subunit.</text>
</comment>
<dbReference type="Proteomes" id="UP000236724">
    <property type="component" value="Unassembled WGS sequence"/>
</dbReference>
<comment type="subunit">
    <text evidence="2">Homodimer.</text>
</comment>
<feature type="binding site" evidence="2">
    <location>
        <begin position="18"/>
        <end position="21"/>
    </location>
    <ligand>
        <name>substrate</name>
    </ligand>
</feature>
<dbReference type="PROSITE" id="PS01066">
    <property type="entry name" value="UPP_SYNTHASE"/>
    <property type="match status" value="1"/>
</dbReference>
<dbReference type="SUPFAM" id="SSF64005">
    <property type="entry name" value="Undecaprenyl diphosphate synthase"/>
    <property type="match status" value="1"/>
</dbReference>
<organism evidence="3 4">
    <name type="scientific">Candidatus Venteria ishoeyi</name>
    <dbReference type="NCBI Taxonomy" id="1899563"/>
    <lineage>
        <taxon>Bacteria</taxon>
        <taxon>Pseudomonadati</taxon>
        <taxon>Pseudomonadota</taxon>
        <taxon>Gammaproteobacteria</taxon>
        <taxon>Thiotrichales</taxon>
        <taxon>Thiotrichaceae</taxon>
        <taxon>Venteria</taxon>
    </lineage>
</organism>
<feature type="binding site" evidence="2">
    <location>
        <position position="68"/>
    </location>
    <ligand>
        <name>substrate</name>
    </ligand>
</feature>
<protein>
    <recommendedName>
        <fullName evidence="2">Ditrans,polycis-undecaprenyl-diphosphate synthase ((2E,6E)-farnesyl-diphosphate specific)</fullName>
        <ecNumber evidence="2">2.5.1.31</ecNumber>
    </recommendedName>
    <alternativeName>
        <fullName evidence="2">Ditrans,polycis-undecaprenylcistransferase</fullName>
    </alternativeName>
    <alternativeName>
        <fullName evidence="2">Undecaprenyl diphosphate synthase</fullName>
        <shortName evidence="2">UDS</shortName>
    </alternativeName>
    <alternativeName>
        <fullName evidence="2">Undecaprenyl pyrophosphate synthase</fullName>
        <shortName evidence="2">UPP synthase</shortName>
    </alternativeName>
</protein>
<evidence type="ECO:0000313" key="3">
    <source>
        <dbReference type="EMBL" id="SEH05939.1"/>
    </source>
</evidence>
<feature type="binding site" evidence="2">
    <location>
        <position position="204"/>
    </location>
    <ligand>
        <name>Mg(2+)</name>
        <dbReference type="ChEBI" id="CHEBI:18420"/>
    </ligand>
</feature>
<keyword evidence="2" id="KW-0460">Magnesium</keyword>
<feature type="binding site" evidence="2">
    <location>
        <begin position="191"/>
        <end position="193"/>
    </location>
    <ligand>
        <name>substrate</name>
    </ligand>
</feature>
<keyword evidence="2" id="KW-0479">Metal-binding</keyword>